<sequence length="242" mass="25902">MTVLVLAGTAEARDLAAQLHDRGVPVVSSLAGRVTRPRLPVGEVRIGGFGGVEGLTAWLRENSVQAVVDATHPFAERIGANAFHAAQAAGIPLLRLARPGWQPSGDDRWHWAADLEEAAALLPGLGTRVFLTSGRQGLAAFAGLDPLWFLIRCVDPPGQPLPRRHEVVLDRGPYRLGRERALMTEHDIDVLVTKDSGGAMTAAKLTAARELGLPVVVVRRPPRPSTTETADPAAAVEWVLNR</sequence>
<dbReference type="GO" id="GO:0009236">
    <property type="term" value="P:cobalamin biosynthetic process"/>
    <property type="evidence" value="ECO:0007669"/>
    <property type="project" value="UniProtKB-UniPathway"/>
</dbReference>
<proteinExistence type="predicted"/>
<dbReference type="AlphaFoldDB" id="A0A1I5Z9B6"/>
<dbReference type="PROSITE" id="PS51014">
    <property type="entry name" value="COBK_CBIJ"/>
    <property type="match status" value="1"/>
</dbReference>
<dbReference type="EMBL" id="FOWC01000014">
    <property type="protein sequence ID" value="SFQ53069.1"/>
    <property type="molecule type" value="Genomic_DNA"/>
</dbReference>
<dbReference type="PANTHER" id="PTHR36925">
    <property type="entry name" value="COBALT-PRECORRIN-6A REDUCTASE"/>
    <property type="match status" value="1"/>
</dbReference>
<dbReference type="OrthoDB" id="5183775at2"/>
<dbReference type="NCBIfam" id="TIGR00715">
    <property type="entry name" value="precor6x_red"/>
    <property type="match status" value="1"/>
</dbReference>
<name>A0A1I5Z9B6_9PSEU</name>
<keyword evidence="3" id="KW-0560">Oxidoreductase</keyword>
<dbReference type="STRING" id="112413.SAMN05421854_114112"/>
<dbReference type="PANTHER" id="PTHR36925:SF1">
    <property type="entry name" value="COBALT-PRECORRIN-6A REDUCTASE"/>
    <property type="match status" value="1"/>
</dbReference>
<dbReference type="RefSeq" id="WP_093576340.1">
    <property type="nucleotide sequence ID" value="NZ_FOWC01000014.1"/>
</dbReference>
<protein>
    <submittedName>
        <fullName evidence="4">Precorrin-6A/cobalt-precorrin-6A reductase</fullName>
    </submittedName>
</protein>
<dbReference type="NCBIfam" id="NF005968">
    <property type="entry name" value="PRK08057.1-2"/>
    <property type="match status" value="1"/>
</dbReference>
<dbReference type="Proteomes" id="UP000199137">
    <property type="component" value="Unassembled WGS sequence"/>
</dbReference>
<evidence type="ECO:0000313" key="5">
    <source>
        <dbReference type="Proteomes" id="UP000199137"/>
    </source>
</evidence>
<accession>A0A1I5Z9B6</accession>
<evidence type="ECO:0000256" key="3">
    <source>
        <dbReference type="ARBA" id="ARBA00023002"/>
    </source>
</evidence>
<comment type="pathway">
    <text evidence="1">Cofactor biosynthesis; adenosylcobalamin biosynthesis.</text>
</comment>
<keyword evidence="2" id="KW-0169">Cobalamin biosynthesis</keyword>
<evidence type="ECO:0000256" key="1">
    <source>
        <dbReference type="ARBA" id="ARBA00004953"/>
    </source>
</evidence>
<gene>
    <name evidence="4" type="ORF">SAMN05421854_114112</name>
</gene>
<dbReference type="InterPro" id="IPR003723">
    <property type="entry name" value="Precorrin-6x_reduct"/>
</dbReference>
<dbReference type="Pfam" id="PF02571">
    <property type="entry name" value="CbiJ"/>
    <property type="match status" value="1"/>
</dbReference>
<evidence type="ECO:0000256" key="2">
    <source>
        <dbReference type="ARBA" id="ARBA00022573"/>
    </source>
</evidence>
<organism evidence="4 5">
    <name type="scientific">Amycolatopsis rubida</name>
    <dbReference type="NCBI Taxonomy" id="112413"/>
    <lineage>
        <taxon>Bacteria</taxon>
        <taxon>Bacillati</taxon>
        <taxon>Actinomycetota</taxon>
        <taxon>Actinomycetes</taxon>
        <taxon>Pseudonocardiales</taxon>
        <taxon>Pseudonocardiaceae</taxon>
        <taxon>Amycolatopsis</taxon>
    </lineage>
</organism>
<evidence type="ECO:0000313" key="4">
    <source>
        <dbReference type="EMBL" id="SFQ53069.1"/>
    </source>
</evidence>
<dbReference type="GO" id="GO:0016994">
    <property type="term" value="F:precorrin-6A reductase activity"/>
    <property type="evidence" value="ECO:0007669"/>
    <property type="project" value="InterPro"/>
</dbReference>
<reference evidence="4 5" key="1">
    <citation type="submission" date="2016-10" db="EMBL/GenBank/DDBJ databases">
        <authorList>
            <person name="de Groot N.N."/>
        </authorList>
    </citation>
    <scope>NUCLEOTIDE SEQUENCE [LARGE SCALE GENOMIC DNA]</scope>
    <source>
        <strain evidence="4 5">DSM 44637</strain>
    </source>
</reference>
<dbReference type="UniPathway" id="UPA00148"/>